<protein>
    <submittedName>
        <fullName evidence="1">Uncharacterized protein</fullName>
    </submittedName>
</protein>
<dbReference type="Proteomes" id="UP000053675">
    <property type="component" value="Unassembled WGS sequence"/>
</dbReference>
<name>A0A084U8S3_9HYPH</name>
<proteinExistence type="predicted"/>
<evidence type="ECO:0000313" key="2">
    <source>
        <dbReference type="Proteomes" id="UP000053675"/>
    </source>
</evidence>
<dbReference type="PATRIC" id="fig|472175.3.peg.388"/>
<gene>
    <name evidence="1" type="ORF">EL18_00374</name>
</gene>
<dbReference type="AlphaFoldDB" id="A0A084U8S3"/>
<evidence type="ECO:0000313" key="1">
    <source>
        <dbReference type="EMBL" id="KFB09359.1"/>
    </source>
</evidence>
<accession>A0A084U8S3</accession>
<dbReference type="eggNOG" id="ENOG5032UYD">
    <property type="taxonomic scope" value="Bacteria"/>
</dbReference>
<dbReference type="RefSeq" id="WP_036479188.1">
    <property type="nucleotide sequence ID" value="NZ_JMQM01000001.1"/>
</dbReference>
<dbReference type="STRING" id="472175.EL18_00374"/>
<reference evidence="1 2" key="1">
    <citation type="submission" date="2014-05" db="EMBL/GenBank/DDBJ databases">
        <title>Draft Genome Sequence of Nitratireductor basaltis Strain UMTGB225, A Marine Bacterium Isolated from Green Barrel Tunicate.</title>
        <authorList>
            <person name="Gan H.Y."/>
        </authorList>
    </citation>
    <scope>NUCLEOTIDE SEQUENCE [LARGE SCALE GENOMIC DNA]</scope>
    <source>
        <strain evidence="1 2">UMTGB225</strain>
    </source>
</reference>
<comment type="caution">
    <text evidence="1">The sequence shown here is derived from an EMBL/GenBank/DDBJ whole genome shotgun (WGS) entry which is preliminary data.</text>
</comment>
<dbReference type="OrthoDB" id="1030389at2"/>
<dbReference type="EMBL" id="JMQM01000001">
    <property type="protein sequence ID" value="KFB09359.1"/>
    <property type="molecule type" value="Genomic_DNA"/>
</dbReference>
<sequence>MLPENITAILARNEKWEGMAATEPFEAGWAKEAIIFVRALKKPQGPQPVGRVQISADGMHWVDEGTSIKLPDEGETAAVKLSHFGNWLRLSADFAQGSSAVVLVSLHLKA</sequence>
<organism evidence="1 2">
    <name type="scientific">Nitratireductor basaltis</name>
    <dbReference type="NCBI Taxonomy" id="472175"/>
    <lineage>
        <taxon>Bacteria</taxon>
        <taxon>Pseudomonadati</taxon>
        <taxon>Pseudomonadota</taxon>
        <taxon>Alphaproteobacteria</taxon>
        <taxon>Hyphomicrobiales</taxon>
        <taxon>Phyllobacteriaceae</taxon>
        <taxon>Nitratireductor</taxon>
    </lineage>
</organism>
<keyword evidence="2" id="KW-1185">Reference proteome</keyword>